<evidence type="ECO:0000313" key="2">
    <source>
        <dbReference type="Proteomes" id="UP001444661"/>
    </source>
</evidence>
<reference evidence="1 2" key="1">
    <citation type="submission" date="2023-01" db="EMBL/GenBank/DDBJ databases">
        <title>Analysis of 21 Apiospora genomes using comparative genomics revels a genus with tremendous synthesis potential of carbohydrate active enzymes and secondary metabolites.</title>
        <authorList>
            <person name="Sorensen T."/>
        </authorList>
    </citation>
    <scope>NUCLEOTIDE SEQUENCE [LARGE SCALE GENOMIC DNA]</scope>
    <source>
        <strain evidence="1 2">CBS 33761</strain>
    </source>
</reference>
<comment type="caution">
    <text evidence="1">The sequence shown here is derived from an EMBL/GenBank/DDBJ whole genome shotgun (WGS) entry which is preliminary data.</text>
</comment>
<dbReference type="EMBL" id="JAQQWK010000005">
    <property type="protein sequence ID" value="KAK8042073.1"/>
    <property type="molecule type" value="Genomic_DNA"/>
</dbReference>
<sequence length="165" mass="18799">MSIAEQQILMARLYLEKSQDLPGLVPGRGQKDPLILPAVSSVSQVMAWNSGRYDVDDFRSYLVDSSASEHVPELLEDDMVNVLDQNRRLVFANREGLVQSLCDNEVFDKLVRAIDLMIFYQPISRPETKRHVITRYILHKHPELDPGKVTIQTLPNVKMGLAYYG</sequence>
<organism evidence="1 2">
    <name type="scientific">Apiospora rasikravindrae</name>
    <dbReference type="NCBI Taxonomy" id="990691"/>
    <lineage>
        <taxon>Eukaryota</taxon>
        <taxon>Fungi</taxon>
        <taxon>Dikarya</taxon>
        <taxon>Ascomycota</taxon>
        <taxon>Pezizomycotina</taxon>
        <taxon>Sordariomycetes</taxon>
        <taxon>Xylariomycetidae</taxon>
        <taxon>Amphisphaeriales</taxon>
        <taxon>Apiosporaceae</taxon>
        <taxon>Apiospora</taxon>
    </lineage>
</organism>
<keyword evidence="2" id="KW-1185">Reference proteome</keyword>
<name>A0ABR1T655_9PEZI</name>
<dbReference type="Proteomes" id="UP001444661">
    <property type="component" value="Unassembled WGS sequence"/>
</dbReference>
<proteinExistence type="predicted"/>
<protein>
    <submittedName>
        <fullName evidence="1">Uncharacterized protein</fullName>
    </submittedName>
</protein>
<gene>
    <name evidence="1" type="ORF">PG993_006596</name>
</gene>
<accession>A0ABR1T655</accession>
<evidence type="ECO:0000313" key="1">
    <source>
        <dbReference type="EMBL" id="KAK8042073.1"/>
    </source>
</evidence>